<dbReference type="AlphaFoldDB" id="A0A9Q1DKM3"/>
<dbReference type="GO" id="GO:0051018">
    <property type="term" value="F:protein kinase A binding"/>
    <property type="evidence" value="ECO:0007669"/>
    <property type="project" value="TreeGrafter"/>
</dbReference>
<comment type="caution">
    <text evidence="2">The sequence shown here is derived from an EMBL/GenBank/DDBJ whole genome shotgun (WGS) entry which is preliminary data.</text>
</comment>
<feature type="region of interest" description="Disordered" evidence="1">
    <location>
        <begin position="1"/>
        <end position="83"/>
    </location>
</feature>
<dbReference type="InterPro" id="IPR008382">
    <property type="entry name" value="SPHK1-interactor_AKAP_110"/>
</dbReference>
<dbReference type="PANTHER" id="PTHR10226">
    <property type="entry name" value="A KINASE ANCHOR PROTEIN"/>
    <property type="match status" value="1"/>
</dbReference>
<dbReference type="EMBL" id="JAFJMO010000006">
    <property type="protein sequence ID" value="KAJ8274233.1"/>
    <property type="molecule type" value="Genomic_DNA"/>
</dbReference>
<evidence type="ECO:0000313" key="2">
    <source>
        <dbReference type="EMBL" id="KAJ8274233.1"/>
    </source>
</evidence>
<reference evidence="2" key="1">
    <citation type="journal article" date="2023" name="Science">
        <title>Genome structures resolve the early diversification of teleost fishes.</title>
        <authorList>
            <person name="Parey E."/>
            <person name="Louis A."/>
            <person name="Montfort J."/>
            <person name="Bouchez O."/>
            <person name="Roques C."/>
            <person name="Iampietro C."/>
            <person name="Lluch J."/>
            <person name="Castinel A."/>
            <person name="Donnadieu C."/>
            <person name="Desvignes T."/>
            <person name="Floi Bucao C."/>
            <person name="Jouanno E."/>
            <person name="Wen M."/>
            <person name="Mejri S."/>
            <person name="Dirks R."/>
            <person name="Jansen H."/>
            <person name="Henkel C."/>
            <person name="Chen W.J."/>
            <person name="Zahm M."/>
            <person name="Cabau C."/>
            <person name="Klopp C."/>
            <person name="Thompson A.W."/>
            <person name="Robinson-Rechavi M."/>
            <person name="Braasch I."/>
            <person name="Lecointre G."/>
            <person name="Bobe J."/>
            <person name="Postlethwait J.H."/>
            <person name="Berthelot C."/>
            <person name="Roest Crollius H."/>
            <person name="Guiguen Y."/>
        </authorList>
    </citation>
    <scope>NUCLEOTIDE SEQUENCE</scope>
    <source>
        <strain evidence="2">Concon-B</strain>
    </source>
</reference>
<gene>
    <name evidence="2" type="ORF">COCON_G00088580</name>
</gene>
<feature type="compositionally biased region" description="Basic and acidic residues" evidence="1">
    <location>
        <begin position="34"/>
        <end position="46"/>
    </location>
</feature>
<evidence type="ECO:0000256" key="1">
    <source>
        <dbReference type="SAM" id="MobiDB-lite"/>
    </source>
</evidence>
<feature type="region of interest" description="Disordered" evidence="1">
    <location>
        <begin position="233"/>
        <end position="274"/>
    </location>
</feature>
<dbReference type="PANTHER" id="PTHR10226:SF7">
    <property type="entry name" value="A-KINASE ANCHOR PROTEIN SPHKAP"/>
    <property type="match status" value="1"/>
</dbReference>
<name>A0A9Q1DKM3_CONCO</name>
<dbReference type="OrthoDB" id="6154436at2759"/>
<keyword evidence="3" id="KW-1185">Reference proteome</keyword>
<feature type="compositionally biased region" description="Polar residues" evidence="1">
    <location>
        <begin position="1"/>
        <end position="33"/>
    </location>
</feature>
<protein>
    <submittedName>
        <fullName evidence="2">Uncharacterized protein</fullName>
    </submittedName>
</protein>
<feature type="region of interest" description="Disordered" evidence="1">
    <location>
        <begin position="581"/>
        <end position="626"/>
    </location>
</feature>
<feature type="compositionally biased region" description="Polar residues" evidence="1">
    <location>
        <begin position="600"/>
        <end position="613"/>
    </location>
</feature>
<proteinExistence type="predicted"/>
<dbReference type="GO" id="GO:0005739">
    <property type="term" value="C:mitochondrion"/>
    <property type="evidence" value="ECO:0007669"/>
    <property type="project" value="TreeGrafter"/>
</dbReference>
<feature type="compositionally biased region" description="Polar residues" evidence="1">
    <location>
        <begin position="72"/>
        <end position="83"/>
    </location>
</feature>
<evidence type="ECO:0000313" key="3">
    <source>
        <dbReference type="Proteomes" id="UP001152803"/>
    </source>
</evidence>
<dbReference type="Proteomes" id="UP001152803">
    <property type="component" value="Unassembled WGS sequence"/>
</dbReference>
<sequence length="722" mass="78075">MQTGKDCQGASQFKGDSSSGRGCSDLSGQSGRKNTADVKIDSESEKIPAGTDPKTCPSVREKTPSVPENKPSLLTPQFTQSSPLAVTRSTTTHEALASPVSSFADDLAATVVSMATELAAIYLENSSGKQPWFCGLKGAVGKAPQRLLLPCRSAAGRRKESQSDCSGVLAVAKKHRPPRLSEIKRKAEEQPELMDRLVNRVVDETVILDEPPDPALASEAPAKAVACPELSVVDTSAEDQPQSRPGCENSGGGTTAGRGSIPEDEDGPSVALGPAARLGQDLSRGGSISKQSSCESITDEFSRFMVHQMESEGRGFDLLLDYYAGKSAGSILSAAMQQVAGRRSNGRLNVRAACVSKQSSTESITEEFYRFMLRDLDGDGGDRGLARAKEWSNTLLPPTPRSPFCIRQSSMPDRRSSDSRLTVNAPVKANSFDFGRSSHRSTLDVYPAGSSSGSGLCRSDSCLYQRGQMDRITDALIHDTWRGSIESLMRKNKIIGDEPADEEGPGDRRPHVEVYANRLVADIMESGKSTLGSRRPASVGERRRCFRAKAEFDWSGWGQGGDATPPPGSRDVPQIHIQEDQREQLDDGGLCQSPEESPHSPLQTSSESWGQSDSAKDCLEDGEAGGSGRQTEVLVMNFDLGGECLDWNLQATLQWIAATELGLPAIFFQKPPGRTDKFQDVVQLVCQRGWTVGNLFCAVMQFCETHEERADFLDWLLERLCP</sequence>
<accession>A0A9Q1DKM3</accession>
<organism evidence="2 3">
    <name type="scientific">Conger conger</name>
    <name type="common">Conger eel</name>
    <name type="synonym">Muraena conger</name>
    <dbReference type="NCBI Taxonomy" id="82655"/>
    <lineage>
        <taxon>Eukaryota</taxon>
        <taxon>Metazoa</taxon>
        <taxon>Chordata</taxon>
        <taxon>Craniata</taxon>
        <taxon>Vertebrata</taxon>
        <taxon>Euteleostomi</taxon>
        <taxon>Actinopterygii</taxon>
        <taxon>Neopterygii</taxon>
        <taxon>Teleostei</taxon>
        <taxon>Anguilliformes</taxon>
        <taxon>Congridae</taxon>
        <taxon>Conger</taxon>
    </lineage>
</organism>